<reference evidence="6" key="2">
    <citation type="submission" date="2019-09" db="UniProtKB">
        <authorList>
            <consortium name="WormBaseParasite"/>
        </authorList>
    </citation>
    <scope>IDENTIFICATION</scope>
</reference>
<protein>
    <submittedName>
        <fullName evidence="6">Failed axon connections-like protein</fullName>
    </submittedName>
</protein>
<dbReference type="SFLD" id="SFLDG01200">
    <property type="entry name" value="SUF1.1"/>
    <property type="match status" value="1"/>
</dbReference>
<name>A0A3P7YKT9_HELPZ</name>
<dbReference type="AlphaFoldDB" id="A0A3P7YKT9"/>
<dbReference type="Pfam" id="PF17172">
    <property type="entry name" value="GST_N_4"/>
    <property type="match status" value="1"/>
</dbReference>
<dbReference type="PANTHER" id="PTHR12289">
    <property type="entry name" value="METAXIN RELATED"/>
    <property type="match status" value="1"/>
</dbReference>
<dbReference type="Proteomes" id="UP000050761">
    <property type="component" value="Unassembled WGS sequence"/>
</dbReference>
<dbReference type="SUPFAM" id="SSF47616">
    <property type="entry name" value="GST C-terminal domain-like"/>
    <property type="match status" value="1"/>
</dbReference>
<dbReference type="SFLD" id="SFLDG01180">
    <property type="entry name" value="SUF1"/>
    <property type="match status" value="1"/>
</dbReference>
<dbReference type="PANTHER" id="PTHR12289:SF72">
    <property type="entry name" value="GST N-TERMINAL DOMAIN-CONTAINING PROTEIN"/>
    <property type="match status" value="1"/>
</dbReference>
<organism evidence="4">
    <name type="scientific">Heligmosomoides polygyrus</name>
    <name type="common">Parasitic roundworm</name>
    <dbReference type="NCBI Taxonomy" id="6339"/>
    <lineage>
        <taxon>Eukaryota</taxon>
        <taxon>Metazoa</taxon>
        <taxon>Ecdysozoa</taxon>
        <taxon>Nematoda</taxon>
        <taxon>Chromadorea</taxon>
        <taxon>Rhabditida</taxon>
        <taxon>Rhabditina</taxon>
        <taxon>Rhabditomorpha</taxon>
        <taxon>Strongyloidea</taxon>
        <taxon>Heligmosomidae</taxon>
        <taxon>Heligmosomoides</taxon>
    </lineage>
</organism>
<accession>A0A3P7YKT9</accession>
<dbReference type="InterPro" id="IPR040079">
    <property type="entry name" value="Glutathione_S-Trfase"/>
</dbReference>
<evidence type="ECO:0000256" key="1">
    <source>
        <dbReference type="ARBA" id="ARBA00006475"/>
    </source>
</evidence>
<dbReference type="Pfam" id="PF17171">
    <property type="entry name" value="GST_C_6"/>
    <property type="match status" value="1"/>
</dbReference>
<proteinExistence type="inferred from homology"/>
<dbReference type="InterPro" id="IPR026928">
    <property type="entry name" value="FAX/IsoI-like"/>
</dbReference>
<reference evidence="4 5" key="1">
    <citation type="submission" date="2018-11" db="EMBL/GenBank/DDBJ databases">
        <authorList>
            <consortium name="Pathogen Informatics"/>
        </authorList>
    </citation>
    <scope>NUCLEOTIDE SEQUENCE [LARGE SCALE GENOMIC DNA]</scope>
</reference>
<comment type="similarity">
    <text evidence="1">Belongs to the FAX family.</text>
</comment>
<dbReference type="EMBL" id="UZAH01025928">
    <property type="protein sequence ID" value="VDO72907.1"/>
    <property type="molecule type" value="Genomic_DNA"/>
</dbReference>
<sequence>MPSTRIMKRDWEKDHVYLVQFPRAGCIPSPSPFALKVETWLRVADVPYTNISNEFSKMSNKGQIPFVEVNGRQVADSNFIIDHLIETFSSKSLDDRLTPMEKSYARAYHALVEDSLRWVLVYERSRDNKWFATDEGFLSHFTGIKKIAFKNFMLERLRKRIAGQVFGQGMGRNTVEEVVTIAKKDLDAINMFLGNKKYFFGDKPVTLDCTMFAHLSQYLYTPQAFPDVKNYMVEHTPNLVSFVNRMKEAYWPDWEEATKGHSMNSKWKN</sequence>
<gene>
    <name evidence="4" type="ORF">HPBE_LOCUS7592</name>
</gene>
<dbReference type="Gene3D" id="3.40.30.10">
    <property type="entry name" value="Glutaredoxin"/>
    <property type="match status" value="1"/>
</dbReference>
<dbReference type="GO" id="GO:0005737">
    <property type="term" value="C:cytoplasm"/>
    <property type="evidence" value="ECO:0007669"/>
    <property type="project" value="TreeGrafter"/>
</dbReference>
<dbReference type="InterPro" id="IPR050931">
    <property type="entry name" value="Mito_Protein_Transport_Metaxin"/>
</dbReference>
<dbReference type="OrthoDB" id="5809458at2759"/>
<keyword evidence="5" id="KW-1185">Reference proteome</keyword>
<dbReference type="CDD" id="cd03193">
    <property type="entry name" value="GST_C_Metaxin"/>
    <property type="match status" value="1"/>
</dbReference>
<evidence type="ECO:0000313" key="5">
    <source>
        <dbReference type="Proteomes" id="UP000050761"/>
    </source>
</evidence>
<dbReference type="InterPro" id="IPR033468">
    <property type="entry name" value="Metaxin_GST"/>
</dbReference>
<evidence type="ECO:0000259" key="2">
    <source>
        <dbReference type="Pfam" id="PF17171"/>
    </source>
</evidence>
<dbReference type="Gene3D" id="1.20.1050.10">
    <property type="match status" value="1"/>
</dbReference>
<dbReference type="CDD" id="cd03080">
    <property type="entry name" value="GST_N_Metaxin_like"/>
    <property type="match status" value="1"/>
</dbReference>
<dbReference type="InterPro" id="IPR036249">
    <property type="entry name" value="Thioredoxin-like_sf"/>
</dbReference>
<evidence type="ECO:0000313" key="4">
    <source>
        <dbReference type="EMBL" id="VDO72907.1"/>
    </source>
</evidence>
<feature type="domain" description="Metaxin glutathione S-transferase" evidence="2">
    <location>
        <begin position="182"/>
        <end position="246"/>
    </location>
</feature>
<dbReference type="SUPFAM" id="SSF52833">
    <property type="entry name" value="Thioredoxin-like"/>
    <property type="match status" value="1"/>
</dbReference>
<dbReference type="InterPro" id="IPR036282">
    <property type="entry name" value="Glutathione-S-Trfase_C_sf"/>
</dbReference>
<dbReference type="SFLD" id="SFLDS00019">
    <property type="entry name" value="Glutathione_Transferase_(cytos"/>
    <property type="match status" value="1"/>
</dbReference>
<evidence type="ECO:0000259" key="3">
    <source>
        <dbReference type="Pfam" id="PF17172"/>
    </source>
</evidence>
<feature type="domain" description="Thioredoxin-like fold" evidence="3">
    <location>
        <begin position="32"/>
        <end position="128"/>
    </location>
</feature>
<dbReference type="InterPro" id="IPR012336">
    <property type="entry name" value="Thioredoxin-like_fold"/>
</dbReference>
<dbReference type="WBParaSite" id="HPBE_0000759101-mRNA-1">
    <property type="protein sequence ID" value="HPBE_0000759101-mRNA-1"/>
    <property type="gene ID" value="HPBE_0000759101"/>
</dbReference>
<evidence type="ECO:0000313" key="6">
    <source>
        <dbReference type="WBParaSite" id="HPBE_0000759101-mRNA-1"/>
    </source>
</evidence>